<reference evidence="2 3" key="1">
    <citation type="submission" date="2016-10" db="EMBL/GenBank/DDBJ databases">
        <authorList>
            <person name="Varghese N."/>
            <person name="Submissions S."/>
        </authorList>
    </citation>
    <scope>NUCLEOTIDE SEQUENCE [LARGE SCALE GENOMIC DNA]</scope>
    <source>
        <strain evidence="2 3">DSM 16525</strain>
    </source>
</reference>
<evidence type="ECO:0000313" key="4">
    <source>
        <dbReference type="Proteomes" id="UP000321514"/>
    </source>
</evidence>
<dbReference type="EMBL" id="BJXR01000020">
    <property type="protein sequence ID" value="GEN06969.1"/>
    <property type="molecule type" value="Genomic_DNA"/>
</dbReference>
<sequence>MEVKGVAFLARQQMAVQAHGEQAWRDFLADIKRREPVFSMPILPVTRIPVDAFLRFNEEMVQRFYGGDQGVWWQFGVKSAEYALGQGQLKAMFSPGDFRRFLFFTPGIWKGYFTEGEMEVLPGQGYTDLRIFKVPKPHVYFELSVMGFGAGGLTFLGAKDLKHEVIKGFTRKDSEVVYRFNVS</sequence>
<dbReference type="OrthoDB" id="5509045at2"/>
<dbReference type="Proteomes" id="UP000321514">
    <property type="component" value="Unassembled WGS sequence"/>
</dbReference>
<protein>
    <submittedName>
        <fullName evidence="1">Uncharacterized protein</fullName>
    </submittedName>
</protein>
<dbReference type="Proteomes" id="UP000183760">
    <property type="component" value="Unassembled WGS sequence"/>
</dbReference>
<accession>A0A511SYL9</accession>
<comment type="caution">
    <text evidence="1">The sequence shown here is derived from an EMBL/GenBank/DDBJ whole genome shotgun (WGS) entry which is preliminary data.</text>
</comment>
<name>A0A511SYL9_MYXFU</name>
<organism evidence="1 4">
    <name type="scientific">Myxococcus fulvus</name>
    <dbReference type="NCBI Taxonomy" id="33"/>
    <lineage>
        <taxon>Bacteria</taxon>
        <taxon>Pseudomonadati</taxon>
        <taxon>Myxococcota</taxon>
        <taxon>Myxococcia</taxon>
        <taxon>Myxococcales</taxon>
        <taxon>Cystobacterineae</taxon>
        <taxon>Myxococcaceae</taxon>
        <taxon>Myxococcus</taxon>
    </lineage>
</organism>
<evidence type="ECO:0000313" key="1">
    <source>
        <dbReference type="EMBL" id="GEN06969.1"/>
    </source>
</evidence>
<reference evidence="1 4" key="2">
    <citation type="submission" date="2019-07" db="EMBL/GenBank/DDBJ databases">
        <title>Whole genome shotgun sequence of Myxococcus fulvus NBRC 100333.</title>
        <authorList>
            <person name="Hosoyama A."/>
            <person name="Uohara A."/>
            <person name="Ohji S."/>
            <person name="Ichikawa N."/>
        </authorList>
    </citation>
    <scope>NUCLEOTIDE SEQUENCE [LARGE SCALE GENOMIC DNA]</scope>
    <source>
        <strain evidence="1 4">NBRC 100333</strain>
    </source>
</reference>
<dbReference type="AlphaFoldDB" id="A0A511SYL9"/>
<keyword evidence="3" id="KW-1185">Reference proteome</keyword>
<evidence type="ECO:0000313" key="2">
    <source>
        <dbReference type="EMBL" id="SEU02215.1"/>
    </source>
</evidence>
<dbReference type="EMBL" id="FOIB01000004">
    <property type="protein sequence ID" value="SEU02215.1"/>
    <property type="molecule type" value="Genomic_DNA"/>
</dbReference>
<dbReference type="RefSeq" id="WP_046716464.1">
    <property type="nucleotide sequence ID" value="NZ_BJXR01000020.1"/>
</dbReference>
<proteinExistence type="predicted"/>
<evidence type="ECO:0000313" key="3">
    <source>
        <dbReference type="Proteomes" id="UP000183760"/>
    </source>
</evidence>
<gene>
    <name evidence="1" type="ORF">MFU01_20060</name>
    <name evidence="2" type="ORF">SAMN05443572_104407</name>
</gene>